<accession>A0A7S4DG92</accession>
<reference evidence="3" key="1">
    <citation type="submission" date="2021-01" db="EMBL/GenBank/DDBJ databases">
        <authorList>
            <person name="Corre E."/>
            <person name="Pelletier E."/>
            <person name="Niang G."/>
            <person name="Scheremetjew M."/>
            <person name="Finn R."/>
            <person name="Kale V."/>
            <person name="Holt S."/>
            <person name="Cochrane G."/>
            <person name="Meng A."/>
            <person name="Brown T."/>
            <person name="Cohen L."/>
        </authorList>
    </citation>
    <scope>NUCLEOTIDE SEQUENCE</scope>
    <source>
        <strain evidence="3">CCCM811</strain>
    </source>
</reference>
<feature type="transmembrane region" description="Helical" evidence="1">
    <location>
        <begin position="234"/>
        <end position="254"/>
    </location>
</feature>
<feature type="domain" description="T-SNARE coiled-coil homology" evidence="2">
    <location>
        <begin position="165"/>
        <end position="227"/>
    </location>
</feature>
<dbReference type="EMBL" id="HBIV01004227">
    <property type="protein sequence ID" value="CAE0648309.1"/>
    <property type="molecule type" value="Transcribed_RNA"/>
</dbReference>
<dbReference type="GO" id="GO:0016020">
    <property type="term" value="C:membrane"/>
    <property type="evidence" value="ECO:0007669"/>
    <property type="project" value="InterPro"/>
</dbReference>
<protein>
    <recommendedName>
        <fullName evidence="2">t-SNARE coiled-coil homology domain-containing protein</fullName>
    </recommendedName>
</protein>
<gene>
    <name evidence="3" type="ORF">LGLO00237_LOCUS2960</name>
</gene>
<dbReference type="PROSITE" id="PS50192">
    <property type="entry name" value="T_SNARE"/>
    <property type="match status" value="1"/>
</dbReference>
<organism evidence="3">
    <name type="scientific">Lotharella globosa</name>
    <dbReference type="NCBI Taxonomy" id="91324"/>
    <lineage>
        <taxon>Eukaryota</taxon>
        <taxon>Sar</taxon>
        <taxon>Rhizaria</taxon>
        <taxon>Cercozoa</taxon>
        <taxon>Chlorarachniophyceae</taxon>
        <taxon>Lotharella</taxon>
    </lineage>
</organism>
<dbReference type="Gene3D" id="1.20.5.110">
    <property type="match status" value="1"/>
</dbReference>
<evidence type="ECO:0000256" key="1">
    <source>
        <dbReference type="SAM" id="Phobius"/>
    </source>
</evidence>
<keyword evidence="1" id="KW-1133">Transmembrane helix</keyword>
<name>A0A7S4DG92_9EUKA</name>
<keyword evidence="1" id="KW-0472">Membrane</keyword>
<dbReference type="SUPFAM" id="SSF47661">
    <property type="entry name" value="t-snare proteins"/>
    <property type="match status" value="1"/>
</dbReference>
<dbReference type="InterPro" id="IPR010989">
    <property type="entry name" value="SNARE"/>
</dbReference>
<proteinExistence type="predicted"/>
<dbReference type="AlphaFoldDB" id="A0A7S4DG92"/>
<keyword evidence="1" id="KW-0812">Transmembrane</keyword>
<evidence type="ECO:0000313" key="3">
    <source>
        <dbReference type="EMBL" id="CAE0648309.1"/>
    </source>
</evidence>
<evidence type="ECO:0000259" key="2">
    <source>
        <dbReference type="PROSITE" id="PS50192"/>
    </source>
</evidence>
<dbReference type="InterPro" id="IPR000727">
    <property type="entry name" value="T_SNARE_dom"/>
</dbReference>
<feature type="transmembrane region" description="Helical" evidence="1">
    <location>
        <begin position="260"/>
        <end position="281"/>
    </location>
</feature>
<sequence>MSYSTRIHTKLRQIRSQLAKAESIAQVIELKSENKSGDCLREKDELTRRLSRLRVMLQEIGRMRSTIEDPETMDTIRFLIARSPSSQMMSVHWRSSKLYIRYDNCVKTVELSMIHTAVRKDRQSGAAVSPAYSDGEGDPMESLLDKKTTVKIDGQEITVSNTEEMQDTIKRSRKLESLRRDVAEVLEVFQDVKELVQENQEPIDRLHEHVSEAKENAIQSERQLARSVRFSQSALGWGLAGAAVGGIIGGPIGVALGSKVATVAMCLGVGSTTGTIGALGLRSEIKKAHEKVAEAGEAEAEMSKRK</sequence>
<dbReference type="GO" id="GO:0016192">
    <property type="term" value="P:vesicle-mediated transport"/>
    <property type="evidence" value="ECO:0007669"/>
    <property type="project" value="InterPro"/>
</dbReference>